<dbReference type="VEuPathDB" id="TriTrypDB:TcG_04666"/>
<dbReference type="VEuPathDB" id="TriTrypDB:C4B63_2g216"/>
<dbReference type="VEuPathDB" id="TriTrypDB:TcCLB.506147.160"/>
<comment type="caution">
    <text evidence="1">The sequence shown here is derived from an EMBL/GenBank/DDBJ whole genome shotgun (WGS) entry which is preliminary data.</text>
</comment>
<dbReference type="VEuPathDB" id="TriTrypDB:C3747_1g228"/>
<proteinExistence type="predicted"/>
<evidence type="ECO:0000313" key="1">
    <source>
        <dbReference type="EMBL" id="PWV22081.1"/>
    </source>
</evidence>
<name>A0A2V2XMP3_TRYCR</name>
<dbReference type="AlphaFoldDB" id="A0A2V2XMP3"/>
<dbReference type="VEuPathDB" id="TriTrypDB:TcCLB.510735.20"/>
<protein>
    <submittedName>
        <fullName evidence="1">Uncharacterized protein</fullName>
    </submittedName>
</protein>
<dbReference type="OMA" id="HDSILVD"/>
<dbReference type="VEuPathDB" id="TriTrypDB:TCSYLVIO_005728"/>
<dbReference type="VEuPathDB" id="TriTrypDB:ECC02_005893"/>
<accession>A0A2V2XMP3</accession>
<gene>
    <name evidence="1" type="ORF">C3747_1g228</name>
</gene>
<dbReference type="VEuPathDB" id="TriTrypDB:TcYC6_0070760"/>
<dbReference type="VEuPathDB" id="TriTrypDB:TcBrA4_0060810"/>
<reference evidence="1 2" key="1">
    <citation type="journal article" date="2018" name="Microb. Genom.">
        <title>Expanding an expanded genome: long-read sequencing of Trypanosoma cruzi.</title>
        <authorList>
            <person name="Berna L."/>
            <person name="Rodriguez M."/>
            <person name="Chiribao M.L."/>
            <person name="Parodi-Talice A."/>
            <person name="Pita S."/>
            <person name="Rijo G."/>
            <person name="Alvarez-Valin F."/>
            <person name="Robello C."/>
        </authorList>
    </citation>
    <scope>NUCLEOTIDE SEQUENCE [LARGE SCALE GENOMIC DNA]</scope>
    <source>
        <strain evidence="1 2">TCC</strain>
    </source>
</reference>
<dbReference type="EMBL" id="PRFC01000001">
    <property type="protein sequence ID" value="PWV22081.1"/>
    <property type="molecule type" value="Genomic_DNA"/>
</dbReference>
<dbReference type="OrthoDB" id="246467at2759"/>
<dbReference type="Proteomes" id="UP000246078">
    <property type="component" value="Unassembled WGS sequence"/>
</dbReference>
<dbReference type="VEuPathDB" id="TriTrypDB:Tc_MARK_4353"/>
<dbReference type="VEuPathDB" id="TriTrypDB:BCY84_14390"/>
<organism evidence="1 2">
    <name type="scientific">Trypanosoma cruzi</name>
    <dbReference type="NCBI Taxonomy" id="5693"/>
    <lineage>
        <taxon>Eukaryota</taxon>
        <taxon>Discoba</taxon>
        <taxon>Euglenozoa</taxon>
        <taxon>Kinetoplastea</taxon>
        <taxon>Metakinetoplastina</taxon>
        <taxon>Trypanosomatida</taxon>
        <taxon>Trypanosomatidae</taxon>
        <taxon>Trypanosoma</taxon>
        <taxon>Schizotrypanum</taxon>
    </lineage>
</organism>
<sequence length="344" mass="39806">MLRRTPLCHVHLFTALVPVNSVKAPQLVSGEHLETAKKAVMEAEPLIGRAPLETAFDLLADISNFHKQRELDRVLEECITSYRAELYKPLVTDPFQRLQLHEAIMAAGYYQRSSRTSVLKGESVRFVLHHYNFDVRRDTSITRTVHNTLYESRTSTSESDKLLGDLLLLERRLFGRMRFAPTSGRQWFVLGLSLDDIKTEADVHRVLDIPVVKEHGNFEMREEDSGKLWKKIIVFPGPEPISSFSEDGDFAMSVSEKDLRLECRIQKPAPPMEFWDRVKDTLLRYWVIWFSLWIMFFMVDEEIITVTALIFLKWRQTRILEEEAQKTGGKVYIASASGRSRDSL</sequence>
<dbReference type="VEuPathDB" id="TriTrypDB:TCDM_00041"/>
<dbReference type="VEuPathDB" id="TriTrypDB:TcCL_NonESM00085"/>
<evidence type="ECO:0000313" key="2">
    <source>
        <dbReference type="Proteomes" id="UP000246078"/>
    </source>
</evidence>